<gene>
    <name evidence="1" type="ORF">GH741_00615</name>
</gene>
<protein>
    <submittedName>
        <fullName evidence="1">Uncharacterized protein</fullName>
    </submittedName>
</protein>
<dbReference type="RefSeq" id="WP_153734840.1">
    <property type="nucleotide sequence ID" value="NZ_WJNG01000001.1"/>
</dbReference>
<evidence type="ECO:0000313" key="2">
    <source>
        <dbReference type="Proteomes" id="UP000799092"/>
    </source>
</evidence>
<dbReference type="Proteomes" id="UP000799092">
    <property type="component" value="Unassembled WGS sequence"/>
</dbReference>
<dbReference type="EMBL" id="WJNG01000001">
    <property type="protein sequence ID" value="MRH41175.1"/>
    <property type="molecule type" value="Genomic_DNA"/>
</dbReference>
<dbReference type="OrthoDB" id="2968017at2"/>
<evidence type="ECO:0000313" key="1">
    <source>
        <dbReference type="EMBL" id="MRH41175.1"/>
    </source>
</evidence>
<proteinExistence type="predicted"/>
<keyword evidence="2" id="KW-1185">Reference proteome</keyword>
<accession>A0A6A8D5Y4</accession>
<reference evidence="1" key="1">
    <citation type="submission" date="2019-11" db="EMBL/GenBank/DDBJ databases">
        <authorList>
            <person name="Li J."/>
        </authorList>
    </citation>
    <scope>NUCLEOTIDE SEQUENCE</scope>
    <source>
        <strain evidence="1">B6B</strain>
    </source>
</reference>
<organism evidence="1 2">
    <name type="scientific">Aquibacillus halophilus</name>
    <dbReference type="NCBI Taxonomy" id="930132"/>
    <lineage>
        <taxon>Bacteria</taxon>
        <taxon>Bacillati</taxon>
        <taxon>Bacillota</taxon>
        <taxon>Bacilli</taxon>
        <taxon>Bacillales</taxon>
        <taxon>Bacillaceae</taxon>
        <taxon>Aquibacillus</taxon>
    </lineage>
</organism>
<dbReference type="Gene3D" id="3.40.50.450">
    <property type="match status" value="1"/>
</dbReference>
<name>A0A6A8D5Y4_9BACI</name>
<comment type="caution">
    <text evidence="1">The sequence shown here is derived from an EMBL/GenBank/DDBJ whole genome shotgun (WGS) entry which is preliminary data.</text>
</comment>
<dbReference type="AlphaFoldDB" id="A0A6A8D5Y4"/>
<sequence>MKTKTITIGVTGHRDITSSLVSNVASEVNLFFENIKKEYPNHIIIVKSPLAEGADRLVAKSALAHGAKLIVPLPLAKEDYTRDFETETSIMEFESLCLQAEKVFTPDIVKATETRNDAYYSIGAYIALTSDILLALWDKRSDLEKKGGTAHIVREQIEGFPKHIMASIDQKENRKTYVIHTPRTPNYPNTVRGAYFSIE</sequence>